<dbReference type="EMBL" id="JARBJD010000171">
    <property type="protein sequence ID" value="KAK2948684.1"/>
    <property type="molecule type" value="Genomic_DNA"/>
</dbReference>
<sequence>MLKTALKPSDTHQISTRTILIPKNLRLAGFSIDNTTRFASCCLDVLNYSIDQLPLNLEHSPRSNLHLILLICHVPSIYRLFSSSETPLIRYDPAVVAMLSAIAEEVRHHQPPISPSEQISFFSPLLTNSILNTLFAPSSRAMDNNSPSFENLTKGFREQCPRRCYEKPETFGIEGMMKSGPLLKRVYSFKIQHAKTSGLCFAK</sequence>
<evidence type="ECO:0000313" key="1">
    <source>
        <dbReference type="EMBL" id="KAK2948684.1"/>
    </source>
</evidence>
<reference evidence="1 2" key="1">
    <citation type="journal article" date="2022" name="bioRxiv">
        <title>Genomics of Preaxostyla Flagellates Illuminates Evolutionary Transitions and the Path Towards Mitochondrial Loss.</title>
        <authorList>
            <person name="Novak L.V.F."/>
            <person name="Treitli S.C."/>
            <person name="Pyrih J."/>
            <person name="Halakuc P."/>
            <person name="Pipaliya S.V."/>
            <person name="Vacek V."/>
            <person name="Brzon O."/>
            <person name="Soukal P."/>
            <person name="Eme L."/>
            <person name="Dacks J.B."/>
            <person name="Karnkowska A."/>
            <person name="Elias M."/>
            <person name="Hampl V."/>
        </authorList>
    </citation>
    <scope>NUCLEOTIDE SEQUENCE [LARGE SCALE GENOMIC DNA]</scope>
    <source>
        <strain evidence="1">NAU3</strain>
        <tissue evidence="1">Gut</tissue>
    </source>
</reference>
<dbReference type="Proteomes" id="UP001281761">
    <property type="component" value="Unassembled WGS sequence"/>
</dbReference>
<evidence type="ECO:0000313" key="2">
    <source>
        <dbReference type="Proteomes" id="UP001281761"/>
    </source>
</evidence>
<protein>
    <submittedName>
        <fullName evidence="1">Uncharacterized protein</fullName>
    </submittedName>
</protein>
<proteinExistence type="predicted"/>
<comment type="caution">
    <text evidence="1">The sequence shown here is derived from an EMBL/GenBank/DDBJ whole genome shotgun (WGS) entry which is preliminary data.</text>
</comment>
<keyword evidence="2" id="KW-1185">Reference proteome</keyword>
<organism evidence="1 2">
    <name type="scientific">Blattamonas nauphoetae</name>
    <dbReference type="NCBI Taxonomy" id="2049346"/>
    <lineage>
        <taxon>Eukaryota</taxon>
        <taxon>Metamonada</taxon>
        <taxon>Preaxostyla</taxon>
        <taxon>Oxymonadida</taxon>
        <taxon>Blattamonas</taxon>
    </lineage>
</organism>
<accession>A0ABQ9XCU4</accession>
<name>A0ABQ9XCU4_9EUKA</name>
<gene>
    <name evidence="1" type="ORF">BLNAU_16425</name>
</gene>